<evidence type="ECO:0000256" key="5">
    <source>
        <dbReference type="ARBA" id="ARBA00022679"/>
    </source>
</evidence>
<feature type="modified residue" description="4-aspartylphosphate" evidence="10">
    <location>
        <position position="1967"/>
    </location>
</feature>
<dbReference type="InterPro" id="IPR051315">
    <property type="entry name" value="Bact_Chemotaxis_CheA"/>
</dbReference>
<dbReference type="Pfam" id="PF01584">
    <property type="entry name" value="CheW"/>
    <property type="match status" value="1"/>
</dbReference>
<evidence type="ECO:0000259" key="14">
    <source>
        <dbReference type="PROSITE" id="PS50851"/>
    </source>
</evidence>
<evidence type="ECO:0000313" key="17">
    <source>
        <dbReference type="Proteomes" id="UP000003856"/>
    </source>
</evidence>
<dbReference type="Gene3D" id="3.40.50.2300">
    <property type="match status" value="1"/>
</dbReference>
<dbReference type="SUPFAM" id="SSF52172">
    <property type="entry name" value="CheY-like"/>
    <property type="match status" value="1"/>
</dbReference>
<dbReference type="Proteomes" id="UP000003856">
    <property type="component" value="Unassembled WGS sequence"/>
</dbReference>
<protein>
    <recommendedName>
        <fullName evidence="3">Chemotaxis protein CheA</fullName>
        <ecNumber evidence="2">2.7.13.3</ecNumber>
    </recommendedName>
</protein>
<dbReference type="RefSeq" id="WP_005796109.1">
    <property type="nucleotide sequence ID" value="NZ_ACQT01000057.1"/>
</dbReference>
<dbReference type="FunFam" id="3.30.565.10:FF:000016">
    <property type="entry name" value="Chemotaxis protein CheA, putative"/>
    <property type="match status" value="1"/>
</dbReference>
<feature type="modified residue" description="Phosphohistidine" evidence="9">
    <location>
        <position position="738"/>
    </location>
</feature>
<dbReference type="Pfam" id="PF02895">
    <property type="entry name" value="H-kinase_dim"/>
    <property type="match status" value="1"/>
</dbReference>
<dbReference type="SMART" id="SM00260">
    <property type="entry name" value="CheW"/>
    <property type="match status" value="1"/>
</dbReference>
<name>C5T540_ACIDE</name>
<dbReference type="PROSITE" id="PS50894">
    <property type="entry name" value="HPT"/>
    <property type="match status" value="3"/>
</dbReference>
<feature type="modified residue" description="Phosphohistidine" evidence="9">
    <location>
        <position position="1093"/>
    </location>
</feature>
<dbReference type="Pfam" id="PF00072">
    <property type="entry name" value="Response_reg"/>
    <property type="match status" value="1"/>
</dbReference>
<dbReference type="CDD" id="cd00088">
    <property type="entry name" value="HPT"/>
    <property type="match status" value="2"/>
</dbReference>
<proteinExistence type="predicted"/>
<feature type="domain" description="HPt" evidence="15">
    <location>
        <begin position="691"/>
        <end position="795"/>
    </location>
</feature>
<dbReference type="SMART" id="SM00448">
    <property type="entry name" value="REC"/>
    <property type="match status" value="1"/>
</dbReference>
<evidence type="ECO:0000256" key="3">
    <source>
        <dbReference type="ARBA" id="ARBA00021495"/>
    </source>
</evidence>
<dbReference type="SMART" id="SM00387">
    <property type="entry name" value="HATPase_c"/>
    <property type="match status" value="1"/>
</dbReference>
<dbReference type="PRINTS" id="PR00344">
    <property type="entry name" value="BCTRLSENSOR"/>
</dbReference>
<feature type="coiled-coil region" evidence="11">
    <location>
        <begin position="1452"/>
        <end position="1486"/>
    </location>
</feature>
<dbReference type="SUPFAM" id="SSF55874">
    <property type="entry name" value="ATPase domain of HSP90 chaperone/DNA topoisomerase II/histidine kinase"/>
    <property type="match status" value="1"/>
</dbReference>
<dbReference type="OrthoDB" id="9803176at2"/>
<keyword evidence="17" id="KW-1185">Reference proteome</keyword>
<evidence type="ECO:0000256" key="7">
    <source>
        <dbReference type="ARBA" id="ARBA00023012"/>
    </source>
</evidence>
<evidence type="ECO:0000259" key="12">
    <source>
        <dbReference type="PROSITE" id="PS50109"/>
    </source>
</evidence>
<dbReference type="InterPro" id="IPR004105">
    <property type="entry name" value="CheA-like_dim"/>
</dbReference>
<dbReference type="InterPro" id="IPR036641">
    <property type="entry name" value="HPT_dom_sf"/>
</dbReference>
<feature type="domain" description="Response regulatory" evidence="13">
    <location>
        <begin position="1918"/>
        <end position="2034"/>
    </location>
</feature>
<dbReference type="PANTHER" id="PTHR43395">
    <property type="entry name" value="SENSOR HISTIDINE KINASE CHEA"/>
    <property type="match status" value="1"/>
</dbReference>
<accession>C5T540</accession>
<dbReference type="GO" id="GO:0005737">
    <property type="term" value="C:cytoplasm"/>
    <property type="evidence" value="ECO:0007669"/>
    <property type="project" value="InterPro"/>
</dbReference>
<sequence length="2042" mass="218022">MSSIDANNAPAAEGPQGDLDLGPLAWVLDELRKSLDGAVKAMRRFVRDAELARESDLASLDAGALRIARQQLHQASGALEMVGMGPPALVLRAMESAVQKFVQRPEQCTDDAAAVIERASFALIEYLENVLGGKAVSPVALFPQYRDAQALAGADRVHPADLWPVERRFREPEDAVAASPLAYGPQARARLDSAVLKIVKSGDLQAAMSMCETCLGFVAAQSDRSARAFWKICAGFFEAVGRGLLVPDVYVKRVASRVLMQYATLAKGDTTIGDRLVQDLLFFCSQAKPAAVGAGAAPALQAVRKAFGLERFKPVDYETARFGRFDPALLAQARKRIASATETWSALAGGDRNKLKPAADQFSLVCDSLRKLHPGSESLAEGLTRALDATTRSGEPPSAALAMEVATSVLYLQAAFEELDAADEQMKARAERLAQRLDAVREGAEPEPLESWMEELYRRVSDNQTMGSVVDELRATLGEAEKALDQYFRNPEDTAVLAAVPGHLAQMRGVLSVLGLDQASLAVVRMRDTVERLLINEIPEEERQPAFEKLGNSLGALGFLIDMLSYQRTMARKLFVFDEELGELRILVGKARARASDDIAEAPAKLEERVAPPLPDIVPRFPVLESNPEPASSTLAPEPAGTPVDVAAAPSGAVDALPDISLDLSLPSDAPPVPAAPAMVAAASAPVVTAEREMDDELLDVFLEEAREVVGTGLSAVQALTDEPADLSEQTTLRRAFHTLKGSSRMVGLNAFGEAAWAMEQVLNAWLAEQKPMQPPLLQLSSEALQAFGRWADDIAAGSAEAWTSDAFRKAADAMRLDGTLLPLGLSADSAVFPPAAEPVPESLPEIGSPVPEVAHVPEAVSIPLAVEEMPVGGLAEGVPEAAVVEVAEPSATDFAATEIALEFPESQAPEDVPVATVSEDIDFSVFSDALSEVATTPAAASEPLPLDLDLDFDLDLELPDMVPAAVAVPENEASAAQAVSTDGLASLEMGFAEAVVPQAVDEEDTAEALAQVAEPEAEAALEQALVTDAAPEEEVVADDAVKVIETLRIGIPLYNVYLNEADEWSRRLVTCLQEWALELHEPLPDAAVALAHSLAGSSATVGFTALSEMARVLEHALQHAQLQSGGTAEQAAVFMAAAEDIRRLLHQFAAGFLKEPSPEVLQQLREILETEVVNTLSPPEDEFDDLDAGFEPAPVERTPDERIAAEPPPATHPEAVGNVPGFVAPALSVVADRDQHVDNAIAQAVTAGTDADDDIDAIDVIDPDLFPIFEEEAAELLPQLGGALRQWASRPDNLGARSEVLRALHTLKGSSRLAGAMRLGEMAHRLESAIEQLDPENLAIDQIEPLLVSFDGLQANFEALRAVGGQGGADAVVTFPASASDSAAAQASGGHALAAPVQPPISAVRLPAASQLAPVRVAANQSVRVRAQLLDRLVNQAGEVMISRSRLDVRLGQFRSSLADLSGNLDRLRQQLRDIEVQAESQMQSRLALSKDSAAGFDPLEFDRFTRVQELTRMMAESVNDVATVQRNLQRAMEGAEDDLIAQGRQARELQRDLLRTRMVEFEGIAERLYAVVRQSSKETGKQIKLDIMGGSIEMDRGVLDRMTPAFEHLLRNCVAHGIEDPEARVASGKPGTGTITVDLRHEGNDVSVEFRDDGAGLNIERIRAKAVAQGLVQPDAAISDADAANLIFMPGFSTASEVTGLSGRGIGMDVVRSEINALGGRIETSTETGKGAAFRMVLPLTTAVTQVVMLRAGDLSFGVPANVVEIVRRTSAVDLEGAYRTGVFDDGFEQLPFFWAGALLQASARSTEAAGKTRPVVIFRSASQRIAMHVDEVLGNQEVVVKNLGPQLSRLPGLAGMSVLASGAVVLIYNPVALSTVYGDQVRAASAGLPAVLEAEGAGAGKPAASLLSGPSQVPLVLVVDDSITVRRVTQRLLQREGYRVALAADGLQALERLQEERPTVVLSDIEMPRMDGFDLARNIRADGALRDLPIIMITSRIAEKHREHAMELGVNHYLGKPYSDEELLSLIQHYARLEATAEA</sequence>
<dbReference type="InterPro" id="IPR036061">
    <property type="entry name" value="CheW-like_dom_sf"/>
</dbReference>
<reference evidence="16 17" key="1">
    <citation type="submission" date="2009-05" db="EMBL/GenBank/DDBJ databases">
        <title>The draft genome of Acidovorax delafieldii 2AN.</title>
        <authorList>
            <consortium name="US DOE Joint Genome Institute (JGI-PGF)"/>
            <person name="Lucas S."/>
            <person name="Copeland A."/>
            <person name="Lapidus A."/>
            <person name="Glavina del Rio T."/>
            <person name="Tice H."/>
            <person name="Bruce D."/>
            <person name="Goodwin L."/>
            <person name="Pitluck S."/>
            <person name="Larimer F."/>
            <person name="Land M.L."/>
            <person name="Hauser L."/>
            <person name="Shelobolina E.S."/>
            <person name="Picardal F."/>
            <person name="Roden E."/>
            <person name="Emerson D."/>
        </authorList>
    </citation>
    <scope>NUCLEOTIDE SEQUENCE [LARGE SCALE GENOMIC DNA]</scope>
    <source>
        <strain evidence="16 17">2AN</strain>
    </source>
</reference>
<evidence type="ECO:0000256" key="6">
    <source>
        <dbReference type="ARBA" id="ARBA00022777"/>
    </source>
</evidence>
<dbReference type="InterPro" id="IPR005467">
    <property type="entry name" value="His_kinase_dom"/>
</dbReference>
<dbReference type="InterPro" id="IPR008207">
    <property type="entry name" value="Sig_transdc_His_kin_Hpt_dom"/>
</dbReference>
<keyword evidence="7" id="KW-0902">Two-component regulatory system</keyword>
<dbReference type="Gene3D" id="3.30.565.10">
    <property type="entry name" value="Histidine kinase-like ATPase, C-terminal domain"/>
    <property type="match status" value="1"/>
</dbReference>
<dbReference type="InterPro" id="IPR058661">
    <property type="entry name" value="FimL_2nd"/>
</dbReference>
<dbReference type="InterPro" id="IPR002545">
    <property type="entry name" value="CheW-lke_dom"/>
</dbReference>
<dbReference type="Gene3D" id="1.20.120.160">
    <property type="entry name" value="HPT domain"/>
    <property type="match status" value="3"/>
</dbReference>
<dbReference type="PANTHER" id="PTHR43395:SF8">
    <property type="entry name" value="HISTIDINE KINASE"/>
    <property type="match status" value="1"/>
</dbReference>
<dbReference type="InterPro" id="IPR036890">
    <property type="entry name" value="HATPase_C_sf"/>
</dbReference>
<keyword evidence="5" id="KW-0808">Transferase</keyword>
<organism evidence="16 17">
    <name type="scientific">Acidovorax delafieldii 2AN</name>
    <dbReference type="NCBI Taxonomy" id="573060"/>
    <lineage>
        <taxon>Bacteria</taxon>
        <taxon>Pseudomonadati</taxon>
        <taxon>Pseudomonadota</taxon>
        <taxon>Betaproteobacteria</taxon>
        <taxon>Burkholderiales</taxon>
        <taxon>Comamonadaceae</taxon>
        <taxon>Acidovorax</taxon>
    </lineage>
</organism>
<dbReference type="CDD" id="cd17546">
    <property type="entry name" value="REC_hyHK_CKI1_RcsC-like"/>
    <property type="match status" value="1"/>
</dbReference>
<keyword evidence="4 10" id="KW-0597">Phosphoprotein</keyword>
<evidence type="ECO:0000256" key="1">
    <source>
        <dbReference type="ARBA" id="ARBA00000085"/>
    </source>
</evidence>
<feature type="modified residue" description="Phosphohistidine" evidence="9">
    <location>
        <position position="1306"/>
    </location>
</feature>
<evidence type="ECO:0000256" key="4">
    <source>
        <dbReference type="ARBA" id="ARBA00022553"/>
    </source>
</evidence>
<dbReference type="PATRIC" id="fig|573060.9.peg.3102"/>
<dbReference type="InterPro" id="IPR011006">
    <property type="entry name" value="CheY-like_superfamily"/>
</dbReference>
<evidence type="ECO:0000313" key="16">
    <source>
        <dbReference type="EMBL" id="EER60407.1"/>
    </source>
</evidence>
<dbReference type="InterPro" id="IPR003594">
    <property type="entry name" value="HATPase_dom"/>
</dbReference>
<dbReference type="GO" id="GO:0000155">
    <property type="term" value="F:phosphorelay sensor kinase activity"/>
    <property type="evidence" value="ECO:0007669"/>
    <property type="project" value="InterPro"/>
</dbReference>
<dbReference type="Pfam" id="PF02518">
    <property type="entry name" value="HATPase_c"/>
    <property type="match status" value="1"/>
</dbReference>
<evidence type="ECO:0000259" key="13">
    <source>
        <dbReference type="PROSITE" id="PS50110"/>
    </source>
</evidence>
<dbReference type="SUPFAM" id="SSF50341">
    <property type="entry name" value="CheW-like"/>
    <property type="match status" value="1"/>
</dbReference>
<dbReference type="GO" id="GO:0006935">
    <property type="term" value="P:chemotaxis"/>
    <property type="evidence" value="ECO:0007669"/>
    <property type="project" value="InterPro"/>
</dbReference>
<evidence type="ECO:0000256" key="11">
    <source>
        <dbReference type="SAM" id="Coils"/>
    </source>
</evidence>
<evidence type="ECO:0000256" key="9">
    <source>
        <dbReference type="PROSITE-ProRule" id="PRU00110"/>
    </source>
</evidence>
<comment type="catalytic activity">
    <reaction evidence="1">
        <text>ATP + protein L-histidine = ADP + protein N-phospho-L-histidine.</text>
        <dbReference type="EC" id="2.7.13.3"/>
    </reaction>
</comment>
<keyword evidence="6 16" id="KW-0418">Kinase</keyword>
<dbReference type="EMBL" id="ACQT01000057">
    <property type="protein sequence ID" value="EER60407.1"/>
    <property type="molecule type" value="Genomic_DNA"/>
</dbReference>
<dbReference type="Pfam" id="PF01627">
    <property type="entry name" value="Hpt"/>
    <property type="match status" value="3"/>
</dbReference>
<dbReference type="SMART" id="SM00073">
    <property type="entry name" value="HPT"/>
    <property type="match status" value="3"/>
</dbReference>
<dbReference type="PROSITE" id="PS50109">
    <property type="entry name" value="HIS_KIN"/>
    <property type="match status" value="1"/>
</dbReference>
<dbReference type="InterPro" id="IPR004358">
    <property type="entry name" value="Sig_transdc_His_kin-like_C"/>
</dbReference>
<evidence type="ECO:0000259" key="15">
    <source>
        <dbReference type="PROSITE" id="PS50894"/>
    </source>
</evidence>
<feature type="domain" description="Histidine kinase" evidence="12">
    <location>
        <begin position="1511"/>
        <end position="1744"/>
    </location>
</feature>
<dbReference type="Gene3D" id="2.30.30.40">
    <property type="entry name" value="SH3 Domains"/>
    <property type="match status" value="1"/>
</dbReference>
<keyword evidence="11" id="KW-0175">Coiled coil</keyword>
<evidence type="ECO:0000256" key="2">
    <source>
        <dbReference type="ARBA" id="ARBA00012438"/>
    </source>
</evidence>
<dbReference type="SMART" id="SM01231">
    <property type="entry name" value="H-kinase_dim"/>
    <property type="match status" value="1"/>
</dbReference>
<gene>
    <name evidence="16" type="ORF">AcdelDRAFT_2020</name>
</gene>
<feature type="domain" description="HPt" evidence="15">
    <location>
        <begin position="1051"/>
        <end position="1149"/>
    </location>
</feature>
<feature type="domain" description="HPt" evidence="15">
    <location>
        <begin position="1259"/>
        <end position="1361"/>
    </location>
</feature>
<dbReference type="EC" id="2.7.13.3" evidence="2"/>
<dbReference type="InterPro" id="IPR001789">
    <property type="entry name" value="Sig_transdc_resp-reg_receiver"/>
</dbReference>
<evidence type="ECO:0000256" key="8">
    <source>
        <dbReference type="ARBA" id="ARBA00035100"/>
    </source>
</evidence>
<dbReference type="PROSITE" id="PS50110">
    <property type="entry name" value="RESPONSE_REGULATORY"/>
    <property type="match status" value="1"/>
</dbReference>
<dbReference type="Pfam" id="PF26379">
    <property type="entry name" value="FimL_2nd"/>
    <property type="match status" value="1"/>
</dbReference>
<dbReference type="SUPFAM" id="SSF47226">
    <property type="entry name" value="Histidine-containing phosphotransfer domain, HPT domain"/>
    <property type="match status" value="5"/>
</dbReference>
<feature type="domain" description="CheW-like" evidence="14">
    <location>
        <begin position="1746"/>
        <end position="1882"/>
    </location>
</feature>
<dbReference type="PROSITE" id="PS50851">
    <property type="entry name" value="CHEW"/>
    <property type="match status" value="1"/>
</dbReference>
<comment type="function">
    <text evidence="8">Involved in the transmission of sensory signals from the chemoreceptors to the flagellar motors. CheA is autophosphorylated; it can transfer its phosphate group to either CheB or CheY.</text>
</comment>
<evidence type="ECO:0000256" key="10">
    <source>
        <dbReference type="PROSITE-ProRule" id="PRU00169"/>
    </source>
</evidence>
<comment type="caution">
    <text evidence="16">The sequence shown here is derived from an EMBL/GenBank/DDBJ whole genome shotgun (WGS) entry which is preliminary data.</text>
</comment>